<organism evidence="2 3">
    <name type="scientific">Acer yangbiense</name>
    <dbReference type="NCBI Taxonomy" id="1000413"/>
    <lineage>
        <taxon>Eukaryota</taxon>
        <taxon>Viridiplantae</taxon>
        <taxon>Streptophyta</taxon>
        <taxon>Embryophyta</taxon>
        <taxon>Tracheophyta</taxon>
        <taxon>Spermatophyta</taxon>
        <taxon>Magnoliopsida</taxon>
        <taxon>eudicotyledons</taxon>
        <taxon>Gunneridae</taxon>
        <taxon>Pentapetalae</taxon>
        <taxon>rosids</taxon>
        <taxon>malvids</taxon>
        <taxon>Sapindales</taxon>
        <taxon>Sapindaceae</taxon>
        <taxon>Hippocastanoideae</taxon>
        <taxon>Acereae</taxon>
        <taxon>Acer</taxon>
    </lineage>
</organism>
<keyword evidence="3" id="KW-1185">Reference proteome</keyword>
<dbReference type="OrthoDB" id="892939at2759"/>
<dbReference type="SUPFAM" id="SSF56672">
    <property type="entry name" value="DNA/RNA polymerases"/>
    <property type="match status" value="1"/>
</dbReference>
<dbReference type="EMBL" id="VAHF01000013">
    <property type="protein sequence ID" value="TXG48166.1"/>
    <property type="molecule type" value="Genomic_DNA"/>
</dbReference>
<name>A0A5C7GVM0_9ROSI</name>
<dbReference type="Pfam" id="PF07727">
    <property type="entry name" value="RVT_2"/>
    <property type="match status" value="1"/>
</dbReference>
<dbReference type="PANTHER" id="PTHR11439">
    <property type="entry name" value="GAG-POL-RELATED RETROTRANSPOSON"/>
    <property type="match status" value="1"/>
</dbReference>
<protein>
    <recommendedName>
        <fullName evidence="1">Reverse transcriptase Ty1/copia-type domain-containing protein</fullName>
    </recommendedName>
</protein>
<feature type="domain" description="Reverse transcriptase Ty1/copia-type" evidence="1">
    <location>
        <begin position="189"/>
        <end position="295"/>
    </location>
</feature>
<gene>
    <name evidence="2" type="ORF">EZV62_027460</name>
</gene>
<reference evidence="3" key="1">
    <citation type="journal article" date="2019" name="Gigascience">
        <title>De novo genome assembly of the endangered Acer yangbiense, a plant species with extremely small populations endemic to Yunnan Province, China.</title>
        <authorList>
            <person name="Yang J."/>
            <person name="Wariss H.M."/>
            <person name="Tao L."/>
            <person name="Zhang R."/>
            <person name="Yun Q."/>
            <person name="Hollingsworth P."/>
            <person name="Dao Z."/>
            <person name="Luo G."/>
            <person name="Guo H."/>
            <person name="Ma Y."/>
            <person name="Sun W."/>
        </authorList>
    </citation>
    <scope>NUCLEOTIDE SEQUENCE [LARGE SCALE GENOMIC DNA]</scope>
    <source>
        <strain evidence="3">cv. Malutang</strain>
    </source>
</reference>
<proteinExistence type="predicted"/>
<accession>A0A5C7GVM0</accession>
<dbReference type="PANTHER" id="PTHR11439:SF470">
    <property type="entry name" value="CYSTEINE-RICH RLK (RECEPTOR-LIKE PROTEIN KINASE) 8"/>
    <property type="match status" value="1"/>
</dbReference>
<sequence>MARQDPQEPVLVQVALNNLMRPLKDFTVPKALDQPSCITLPRNNNDFEIKSGTIHLLPQFYGKPGEDPHIYIKDFFVVCAIILNGGMSDEEIRLRLFPFSLKERAKEWLYSLPRLLDSGRIMVDTTSGGGLMNKNALETREIFEILYENSQQFNYQRAPLKKDDAYEPPMQYQFTPQQSAPQPPPRQGVLIEEGFVQSASNHCLFTKSVGKVFIALLVYVDDIIIASNDKKTVDNLKRSLDNKFKLKDLGDLKYFLGLEVARSDKGIYVSQRNYALQLVDDMGYLGCKPVKTPMEPNMKLSQEDGELLDDLTVYRRMIGKLLYLTITRPDLTFSVNQLS</sequence>
<dbReference type="AlphaFoldDB" id="A0A5C7GVM0"/>
<dbReference type="InterPro" id="IPR013103">
    <property type="entry name" value="RVT_2"/>
</dbReference>
<comment type="caution">
    <text evidence="2">The sequence shown here is derived from an EMBL/GenBank/DDBJ whole genome shotgun (WGS) entry which is preliminary data.</text>
</comment>
<evidence type="ECO:0000259" key="1">
    <source>
        <dbReference type="Pfam" id="PF07727"/>
    </source>
</evidence>
<dbReference type="InterPro" id="IPR043502">
    <property type="entry name" value="DNA/RNA_pol_sf"/>
</dbReference>
<evidence type="ECO:0000313" key="3">
    <source>
        <dbReference type="Proteomes" id="UP000323000"/>
    </source>
</evidence>
<evidence type="ECO:0000313" key="2">
    <source>
        <dbReference type="EMBL" id="TXG48166.1"/>
    </source>
</evidence>
<dbReference type="Proteomes" id="UP000323000">
    <property type="component" value="Chromosome 13"/>
</dbReference>